<organism evidence="1 2">
    <name type="scientific">Flavobacterium granuli</name>
    <dbReference type="NCBI Taxonomy" id="280093"/>
    <lineage>
        <taxon>Bacteria</taxon>
        <taxon>Pseudomonadati</taxon>
        <taxon>Bacteroidota</taxon>
        <taxon>Flavobacteriia</taxon>
        <taxon>Flavobacteriales</taxon>
        <taxon>Flavobacteriaceae</taxon>
        <taxon>Flavobacterium</taxon>
    </lineage>
</organism>
<name>A0ABU1S3J0_9FLAO</name>
<comment type="caution">
    <text evidence="1">The sequence shown here is derived from an EMBL/GenBank/DDBJ whole genome shotgun (WGS) entry which is preliminary data.</text>
</comment>
<evidence type="ECO:0000313" key="2">
    <source>
        <dbReference type="Proteomes" id="UP001261871"/>
    </source>
</evidence>
<evidence type="ECO:0000313" key="1">
    <source>
        <dbReference type="EMBL" id="MDR6845563.1"/>
    </source>
</evidence>
<evidence type="ECO:0008006" key="3">
    <source>
        <dbReference type="Google" id="ProtNLM"/>
    </source>
</evidence>
<keyword evidence="2" id="KW-1185">Reference proteome</keyword>
<protein>
    <recommendedName>
        <fullName evidence="3">Helix-turn-helix domain-containing protein</fullName>
    </recommendedName>
</protein>
<sequence length="95" mass="11020">MDNLKPLSDFFLAIEKDFRIGTTHIAIYAALLQYRAGKGFINPIKVFKHEVTPIARISSAHTYYKCVRELSEYGYIKYEPSLRKTQGSKIYFVHT</sequence>
<accession>A0ABU1S3J0</accession>
<proteinExistence type="predicted"/>
<dbReference type="EMBL" id="JAVDTX010000005">
    <property type="protein sequence ID" value="MDR6845563.1"/>
    <property type="molecule type" value="Genomic_DNA"/>
</dbReference>
<dbReference type="RefSeq" id="WP_310006976.1">
    <property type="nucleotide sequence ID" value="NZ_JAVDTX010000005.1"/>
</dbReference>
<reference evidence="1 2" key="1">
    <citation type="submission" date="2023-07" db="EMBL/GenBank/DDBJ databases">
        <title>Sorghum-associated microbial communities from plants grown in Nebraska, USA.</title>
        <authorList>
            <person name="Schachtman D."/>
        </authorList>
    </citation>
    <scope>NUCLEOTIDE SEQUENCE [LARGE SCALE GENOMIC DNA]</scope>
    <source>
        <strain evidence="1 2">BE124</strain>
    </source>
</reference>
<dbReference type="Proteomes" id="UP001261871">
    <property type="component" value="Unassembled WGS sequence"/>
</dbReference>
<gene>
    <name evidence="1" type="ORF">J2W95_002273</name>
</gene>